<dbReference type="SMART" id="SM00382">
    <property type="entry name" value="AAA"/>
    <property type="match status" value="1"/>
</dbReference>
<feature type="compositionally biased region" description="Low complexity" evidence="1">
    <location>
        <begin position="101"/>
        <end position="112"/>
    </location>
</feature>
<dbReference type="InterPro" id="IPR003593">
    <property type="entry name" value="AAA+_ATPase"/>
</dbReference>
<dbReference type="EMBL" id="JAPMSZ010000004">
    <property type="protein sequence ID" value="KAJ5105354.1"/>
    <property type="molecule type" value="Genomic_DNA"/>
</dbReference>
<dbReference type="InterPro" id="IPR054289">
    <property type="entry name" value="DUF7025"/>
</dbReference>
<gene>
    <name evidence="3" type="ORF">NUU61_002701</name>
</gene>
<organism evidence="3 4">
    <name type="scientific">Penicillium alfredii</name>
    <dbReference type="NCBI Taxonomy" id="1506179"/>
    <lineage>
        <taxon>Eukaryota</taxon>
        <taxon>Fungi</taxon>
        <taxon>Dikarya</taxon>
        <taxon>Ascomycota</taxon>
        <taxon>Pezizomycotina</taxon>
        <taxon>Eurotiomycetes</taxon>
        <taxon>Eurotiomycetidae</taxon>
        <taxon>Eurotiales</taxon>
        <taxon>Aspergillaceae</taxon>
        <taxon>Penicillium</taxon>
    </lineage>
</organism>
<evidence type="ECO:0000259" key="2">
    <source>
        <dbReference type="SMART" id="SM00382"/>
    </source>
</evidence>
<evidence type="ECO:0000313" key="3">
    <source>
        <dbReference type="EMBL" id="KAJ5105354.1"/>
    </source>
</evidence>
<dbReference type="InterPro" id="IPR056599">
    <property type="entry name" value="AAA_lid_fung"/>
</dbReference>
<keyword evidence="4" id="KW-1185">Reference proteome</keyword>
<dbReference type="GO" id="GO:0005524">
    <property type="term" value="F:ATP binding"/>
    <property type="evidence" value="ECO:0007669"/>
    <property type="project" value="InterPro"/>
</dbReference>
<dbReference type="PANTHER" id="PTHR46411:SF2">
    <property type="entry name" value="AAA+ ATPASE DOMAIN-CONTAINING PROTEIN"/>
    <property type="match status" value="1"/>
</dbReference>
<proteinExistence type="predicted"/>
<evidence type="ECO:0000313" key="4">
    <source>
        <dbReference type="Proteomes" id="UP001141434"/>
    </source>
</evidence>
<dbReference type="Pfam" id="PF00004">
    <property type="entry name" value="AAA"/>
    <property type="match status" value="1"/>
</dbReference>
<evidence type="ECO:0000256" key="1">
    <source>
        <dbReference type="SAM" id="MobiDB-lite"/>
    </source>
</evidence>
<dbReference type="GeneID" id="81392451"/>
<feature type="region of interest" description="Disordered" evidence="1">
    <location>
        <begin position="247"/>
        <end position="270"/>
    </location>
</feature>
<sequence>MSNVPNQPPAGPPNPPGDPVNSPDSEIYNPKTISEDRSAASSDPQRKLLALREAGHGTPMAPAPPHDNSALQDYQMQMMLLEQRNKRRLMIARQEEDRLAGQSSSPGPSDQSIVQENIDSGTPGNSEFPSAEASRHASAGGPFVSETDQLRAHVALLQDKVRRLEARSGNVVPSRLQVLYRIQSNDDDTDHWTGPFLDPPEIIHGQKGALQLRCNAPLTNFELYLAVNPDISFVVFKNFSRTVDLDSSRPESAVSDSAVTSHKPRPISETVRPVSNDLKAALRKILNNNTEFKEITHAYNRTQELAAPYLFIYHSRGKLPDSQQGPVTPAEKQLHLFIQYVEESHGAHYAAADALFDRNKIRPEYVDYLFKPGDVLVSNKNNEHTGYVAASWPTRDQIKLGAQKSTWTVRGWTWKFDGGFHREEETLTFQIPDARAPNQREKLDDFDREPQSFYRARADQGGDVGEQPDEISITELTVLPIKYASDELVNKLRRRGDTFWKIRKQGFVSYHAIEQESFQAMAEDRYMIDMKTYKRLHPHPWPNVAYPINQNGPETLTEQEMDREQPPDEKFRLLMPTKVIGYSLRLKKWFDLATDRISDVTWNKEAFQSLAIDPKSRDLIQALVSNHLESEYSADLIAGKGNGLILLLHGGPGTGKTLTAESVAEIAEKPLYRVTCGDVGTKPEEVETYLESVLHLGKIWNCVVLLDEADVFLEQRSLEDLRRNALVSVFLRALEYYDGILILTSNRVGTFDEAFKSRIQLALHYPSLGEEQRLMIWETFISRLESVDGEAIDVADLRAHLDLLKKEKLNGRQIRNVITTARQYARWKKNTLTYEYLKDVIDVSGRFDTYLDRLNSDEVQD</sequence>
<feature type="domain" description="AAA+ ATPase" evidence="2">
    <location>
        <begin position="642"/>
        <end position="769"/>
    </location>
</feature>
<protein>
    <recommendedName>
        <fullName evidence="2">AAA+ ATPase domain-containing protein</fullName>
    </recommendedName>
</protein>
<dbReference type="Proteomes" id="UP001141434">
    <property type="component" value="Unassembled WGS sequence"/>
</dbReference>
<dbReference type="PANTHER" id="PTHR46411">
    <property type="entry name" value="FAMILY ATPASE, PUTATIVE-RELATED"/>
    <property type="match status" value="1"/>
</dbReference>
<reference evidence="3" key="2">
    <citation type="journal article" date="2023" name="IMA Fungus">
        <title>Comparative genomic study of the Penicillium genus elucidates a diverse pangenome and 15 lateral gene transfer events.</title>
        <authorList>
            <person name="Petersen C."/>
            <person name="Sorensen T."/>
            <person name="Nielsen M.R."/>
            <person name="Sondergaard T.E."/>
            <person name="Sorensen J.L."/>
            <person name="Fitzpatrick D.A."/>
            <person name="Frisvad J.C."/>
            <person name="Nielsen K.L."/>
        </authorList>
    </citation>
    <scope>NUCLEOTIDE SEQUENCE</scope>
    <source>
        <strain evidence="3">IBT 34128</strain>
    </source>
</reference>
<dbReference type="SUPFAM" id="SSF52540">
    <property type="entry name" value="P-loop containing nucleoside triphosphate hydrolases"/>
    <property type="match status" value="1"/>
</dbReference>
<dbReference type="Gene3D" id="3.40.50.300">
    <property type="entry name" value="P-loop containing nucleotide triphosphate hydrolases"/>
    <property type="match status" value="1"/>
</dbReference>
<dbReference type="CDD" id="cd19481">
    <property type="entry name" value="RecA-like_protease"/>
    <property type="match status" value="1"/>
</dbReference>
<dbReference type="Pfam" id="PF22942">
    <property type="entry name" value="DUF7025"/>
    <property type="match status" value="1"/>
</dbReference>
<accession>A0A9W9FS16</accession>
<dbReference type="OrthoDB" id="10042665at2759"/>
<feature type="region of interest" description="Disordered" evidence="1">
    <location>
        <begin position="1"/>
        <end position="69"/>
    </location>
</feature>
<dbReference type="InterPro" id="IPR003959">
    <property type="entry name" value="ATPase_AAA_core"/>
</dbReference>
<dbReference type="RefSeq" id="XP_056514350.1">
    <property type="nucleotide sequence ID" value="XM_056653283.1"/>
</dbReference>
<feature type="region of interest" description="Disordered" evidence="1">
    <location>
        <begin position="96"/>
        <end position="144"/>
    </location>
</feature>
<dbReference type="GO" id="GO:0016887">
    <property type="term" value="F:ATP hydrolysis activity"/>
    <property type="evidence" value="ECO:0007669"/>
    <property type="project" value="InterPro"/>
</dbReference>
<name>A0A9W9FS16_9EURO</name>
<reference evidence="3" key="1">
    <citation type="submission" date="2022-11" db="EMBL/GenBank/DDBJ databases">
        <authorList>
            <person name="Petersen C."/>
        </authorList>
    </citation>
    <scope>NUCLEOTIDE SEQUENCE</scope>
    <source>
        <strain evidence="3">IBT 34128</strain>
    </source>
</reference>
<comment type="caution">
    <text evidence="3">The sequence shown here is derived from an EMBL/GenBank/DDBJ whole genome shotgun (WGS) entry which is preliminary data.</text>
</comment>
<feature type="compositionally biased region" description="Polar residues" evidence="1">
    <location>
        <begin position="113"/>
        <end position="128"/>
    </location>
</feature>
<dbReference type="Pfam" id="PF23232">
    <property type="entry name" value="AAA_lid_13"/>
    <property type="match status" value="1"/>
</dbReference>
<dbReference type="InterPro" id="IPR027417">
    <property type="entry name" value="P-loop_NTPase"/>
</dbReference>
<feature type="compositionally biased region" description="Pro residues" evidence="1">
    <location>
        <begin position="1"/>
        <end position="18"/>
    </location>
</feature>
<dbReference type="AlphaFoldDB" id="A0A9W9FS16"/>